<accession>A0A1Y1IFK8</accession>
<feature type="compositionally biased region" description="Pro residues" evidence="1">
    <location>
        <begin position="112"/>
        <end position="124"/>
    </location>
</feature>
<organism evidence="2 3">
    <name type="scientific">Klebsormidium nitens</name>
    <name type="common">Green alga</name>
    <name type="synonym">Ulothrix nitens</name>
    <dbReference type="NCBI Taxonomy" id="105231"/>
    <lineage>
        <taxon>Eukaryota</taxon>
        <taxon>Viridiplantae</taxon>
        <taxon>Streptophyta</taxon>
        <taxon>Klebsormidiophyceae</taxon>
        <taxon>Klebsormidiales</taxon>
        <taxon>Klebsormidiaceae</taxon>
        <taxon>Klebsormidium</taxon>
    </lineage>
</organism>
<feature type="region of interest" description="Disordered" evidence="1">
    <location>
        <begin position="97"/>
        <end position="150"/>
    </location>
</feature>
<evidence type="ECO:0000313" key="3">
    <source>
        <dbReference type="Proteomes" id="UP000054558"/>
    </source>
</evidence>
<name>A0A1Y1IFK8_KLENI</name>
<dbReference type="EMBL" id="DF237467">
    <property type="protein sequence ID" value="GAQ89403.1"/>
    <property type="molecule type" value="Genomic_DNA"/>
</dbReference>
<dbReference type="Proteomes" id="UP000054558">
    <property type="component" value="Unassembled WGS sequence"/>
</dbReference>
<reference evidence="2 3" key="1">
    <citation type="journal article" date="2014" name="Nat. Commun.">
        <title>Klebsormidium flaccidum genome reveals primary factors for plant terrestrial adaptation.</title>
        <authorList>
            <person name="Hori K."/>
            <person name="Maruyama F."/>
            <person name="Fujisawa T."/>
            <person name="Togashi T."/>
            <person name="Yamamoto N."/>
            <person name="Seo M."/>
            <person name="Sato S."/>
            <person name="Yamada T."/>
            <person name="Mori H."/>
            <person name="Tajima N."/>
            <person name="Moriyama T."/>
            <person name="Ikeuchi M."/>
            <person name="Watanabe M."/>
            <person name="Wada H."/>
            <person name="Kobayashi K."/>
            <person name="Saito M."/>
            <person name="Masuda T."/>
            <person name="Sasaki-Sekimoto Y."/>
            <person name="Mashiguchi K."/>
            <person name="Awai K."/>
            <person name="Shimojima M."/>
            <person name="Masuda S."/>
            <person name="Iwai M."/>
            <person name="Nobusawa T."/>
            <person name="Narise T."/>
            <person name="Kondo S."/>
            <person name="Saito H."/>
            <person name="Sato R."/>
            <person name="Murakawa M."/>
            <person name="Ihara Y."/>
            <person name="Oshima-Yamada Y."/>
            <person name="Ohtaka K."/>
            <person name="Satoh M."/>
            <person name="Sonobe K."/>
            <person name="Ishii M."/>
            <person name="Ohtani R."/>
            <person name="Kanamori-Sato M."/>
            <person name="Honoki R."/>
            <person name="Miyazaki D."/>
            <person name="Mochizuki H."/>
            <person name="Umetsu J."/>
            <person name="Higashi K."/>
            <person name="Shibata D."/>
            <person name="Kamiya Y."/>
            <person name="Sato N."/>
            <person name="Nakamura Y."/>
            <person name="Tabata S."/>
            <person name="Ida S."/>
            <person name="Kurokawa K."/>
            <person name="Ohta H."/>
        </authorList>
    </citation>
    <scope>NUCLEOTIDE SEQUENCE [LARGE SCALE GENOMIC DNA]</scope>
    <source>
        <strain evidence="2 3">NIES-2285</strain>
    </source>
</reference>
<gene>
    <name evidence="2" type="ORF">KFL_005180030</name>
</gene>
<protein>
    <submittedName>
        <fullName evidence="2">Uncharacterized protein</fullName>
    </submittedName>
</protein>
<sequence length="150" mass="15741">MILVGVTNFAVTFQWGDGLPHRIQAVSQQGPPVFSGRGIDTVETAPFQIRLQFNETGKYFFNDPADPELTVGIITVQSAVDALPIINWQANTNNTDAVWNSTKGTGDGADPAPTPGPPGTPSPYAPVETLGILSGIPANRTTASPEGPGR</sequence>
<keyword evidence="3" id="KW-1185">Reference proteome</keyword>
<evidence type="ECO:0000256" key="1">
    <source>
        <dbReference type="SAM" id="MobiDB-lite"/>
    </source>
</evidence>
<proteinExistence type="predicted"/>
<dbReference type="AlphaFoldDB" id="A0A1Y1IFK8"/>
<evidence type="ECO:0000313" key="2">
    <source>
        <dbReference type="EMBL" id="GAQ89403.1"/>
    </source>
</evidence>